<gene>
    <name evidence="5" type="ORF">KOI35_27155</name>
</gene>
<dbReference type="EMBL" id="JAHKKG010000008">
    <property type="protein sequence ID" value="MBU2667192.1"/>
    <property type="molecule type" value="Genomic_DNA"/>
</dbReference>
<keyword evidence="1" id="KW-0813">Transport</keyword>
<dbReference type="InterPro" id="IPR027417">
    <property type="entry name" value="P-loop_NTPase"/>
</dbReference>
<dbReference type="GO" id="GO:0005524">
    <property type="term" value="F:ATP binding"/>
    <property type="evidence" value="ECO:0007669"/>
    <property type="project" value="UniProtKB-KW"/>
</dbReference>
<dbReference type="Pfam" id="PF00005">
    <property type="entry name" value="ABC_tran"/>
    <property type="match status" value="1"/>
</dbReference>
<feature type="domain" description="ABC transporter" evidence="4">
    <location>
        <begin position="5"/>
        <end position="234"/>
    </location>
</feature>
<dbReference type="PANTHER" id="PTHR45772">
    <property type="entry name" value="CONSERVED COMPONENT OF ABC TRANSPORTER FOR NATURAL AMINO ACIDS-RELATED"/>
    <property type="match status" value="1"/>
</dbReference>
<dbReference type="SMART" id="SM00382">
    <property type="entry name" value="AAA"/>
    <property type="match status" value="1"/>
</dbReference>
<dbReference type="InterPro" id="IPR003439">
    <property type="entry name" value="ABC_transporter-like_ATP-bd"/>
</dbReference>
<protein>
    <submittedName>
        <fullName evidence="5">ATP-binding cassette domain-containing protein</fullName>
    </submittedName>
</protein>
<evidence type="ECO:0000256" key="3">
    <source>
        <dbReference type="ARBA" id="ARBA00022840"/>
    </source>
</evidence>
<comment type="caution">
    <text evidence="5">The sequence shown here is derived from an EMBL/GenBank/DDBJ whole genome shotgun (WGS) entry which is preliminary data.</text>
</comment>
<dbReference type="InterPro" id="IPR051120">
    <property type="entry name" value="ABC_AA/LPS_Transport"/>
</dbReference>
<dbReference type="Gene3D" id="3.40.50.300">
    <property type="entry name" value="P-loop containing nucleotide triphosphate hydrolases"/>
    <property type="match status" value="1"/>
</dbReference>
<dbReference type="SUPFAM" id="SSF52540">
    <property type="entry name" value="P-loop containing nucleoside triphosphate hydrolases"/>
    <property type="match status" value="1"/>
</dbReference>
<dbReference type="Proteomes" id="UP001519654">
    <property type="component" value="Unassembled WGS sequence"/>
</dbReference>
<dbReference type="InterPro" id="IPR003593">
    <property type="entry name" value="AAA+_ATPase"/>
</dbReference>
<evidence type="ECO:0000313" key="5">
    <source>
        <dbReference type="EMBL" id="MBU2667192.1"/>
    </source>
</evidence>
<dbReference type="Pfam" id="PF12399">
    <property type="entry name" value="BCA_ABC_TP_C"/>
    <property type="match status" value="1"/>
</dbReference>
<name>A0ABS5YUS0_9ACTN</name>
<evidence type="ECO:0000313" key="6">
    <source>
        <dbReference type="Proteomes" id="UP001519654"/>
    </source>
</evidence>
<proteinExistence type="predicted"/>
<dbReference type="RefSeq" id="WP_215791635.1">
    <property type="nucleotide sequence ID" value="NZ_JAHKKG010000008.1"/>
</dbReference>
<keyword evidence="6" id="KW-1185">Reference proteome</keyword>
<dbReference type="PROSITE" id="PS50893">
    <property type="entry name" value="ABC_TRANSPORTER_2"/>
    <property type="match status" value="1"/>
</dbReference>
<reference evidence="5 6" key="1">
    <citation type="submission" date="2021-06" db="EMBL/GenBank/DDBJ databases">
        <title>Actinoplanes lichenicola sp. nov., and Actinoplanes ovalisporus sp. nov., isolated from lichen in Thailand.</title>
        <authorList>
            <person name="Saeng-In P."/>
            <person name="Kanchanasin P."/>
            <person name="Yuki M."/>
            <person name="Kudo T."/>
            <person name="Ohkuma M."/>
            <person name="Phongsopitanun W."/>
            <person name="Tanasupawat S."/>
        </authorList>
    </citation>
    <scope>NUCLEOTIDE SEQUENCE [LARGE SCALE GENOMIC DNA]</scope>
    <source>
        <strain evidence="5 6">NBRC 110975</strain>
    </source>
</reference>
<keyword evidence="3 5" id="KW-0067">ATP-binding</keyword>
<accession>A0ABS5YUS0</accession>
<organism evidence="5 6">
    <name type="scientific">Paractinoplanes bogorensis</name>
    <dbReference type="NCBI Taxonomy" id="1610840"/>
    <lineage>
        <taxon>Bacteria</taxon>
        <taxon>Bacillati</taxon>
        <taxon>Actinomycetota</taxon>
        <taxon>Actinomycetes</taxon>
        <taxon>Micromonosporales</taxon>
        <taxon>Micromonosporaceae</taxon>
        <taxon>Paractinoplanes</taxon>
    </lineage>
</organism>
<sequence length="239" mass="25701">MSAALELEKVGISFGGLRAVDNVSLTVAPGEIRGLIGPNGAGKSTLVNITAGEQRRHDGRVRLLGQDVTGVRATKRISDGLARTFQRPEIATRLTIRENVELAVGSGRGDLAEAEKMLADLDLSGWLDIDGKHVPYPVLKIIDTVRAVVARPAVLLADEPAAGLTTEDREKLVDLLRTARDRMEMTIVLIEHDVPLVFELCERVSVLDSGVLIADGPADEVRRRAEVIEAYLGVGSENA</sequence>
<dbReference type="InterPro" id="IPR032823">
    <property type="entry name" value="BCA_ABC_TP_C"/>
</dbReference>
<keyword evidence="2" id="KW-0547">Nucleotide-binding</keyword>
<evidence type="ECO:0000259" key="4">
    <source>
        <dbReference type="PROSITE" id="PS50893"/>
    </source>
</evidence>
<evidence type="ECO:0000256" key="1">
    <source>
        <dbReference type="ARBA" id="ARBA00022448"/>
    </source>
</evidence>
<evidence type="ECO:0000256" key="2">
    <source>
        <dbReference type="ARBA" id="ARBA00022741"/>
    </source>
</evidence>